<dbReference type="EMBL" id="JANBOI010000239">
    <property type="protein sequence ID" value="KAJ1732300.1"/>
    <property type="molecule type" value="Genomic_DNA"/>
</dbReference>
<feature type="compositionally biased region" description="Polar residues" evidence="1">
    <location>
        <begin position="41"/>
        <end position="62"/>
    </location>
</feature>
<feature type="region of interest" description="Disordered" evidence="1">
    <location>
        <begin position="1"/>
        <end position="79"/>
    </location>
</feature>
<evidence type="ECO:0000313" key="2">
    <source>
        <dbReference type="EMBL" id="KAJ1732300.1"/>
    </source>
</evidence>
<feature type="compositionally biased region" description="Polar residues" evidence="1">
    <location>
        <begin position="69"/>
        <end position="79"/>
    </location>
</feature>
<comment type="caution">
    <text evidence="2">The sequence shown here is derived from an EMBL/GenBank/DDBJ whole genome shotgun (WGS) entry which is preliminary data.</text>
</comment>
<protein>
    <submittedName>
        <fullName evidence="2">Uncharacterized protein</fullName>
    </submittedName>
</protein>
<evidence type="ECO:0000313" key="3">
    <source>
        <dbReference type="Proteomes" id="UP001143981"/>
    </source>
</evidence>
<proteinExistence type="predicted"/>
<evidence type="ECO:0000256" key="1">
    <source>
        <dbReference type="SAM" id="MobiDB-lite"/>
    </source>
</evidence>
<feature type="non-terminal residue" evidence="2">
    <location>
        <position position="193"/>
    </location>
</feature>
<dbReference type="AlphaFoldDB" id="A0A9W8CXI1"/>
<dbReference type="OrthoDB" id="5574568at2759"/>
<organism evidence="2 3">
    <name type="scientific">Coemansia biformis</name>
    <dbReference type="NCBI Taxonomy" id="1286918"/>
    <lineage>
        <taxon>Eukaryota</taxon>
        <taxon>Fungi</taxon>
        <taxon>Fungi incertae sedis</taxon>
        <taxon>Zoopagomycota</taxon>
        <taxon>Kickxellomycotina</taxon>
        <taxon>Kickxellomycetes</taxon>
        <taxon>Kickxellales</taxon>
        <taxon>Kickxellaceae</taxon>
        <taxon>Coemansia</taxon>
    </lineage>
</organism>
<dbReference type="Proteomes" id="UP001143981">
    <property type="component" value="Unassembled WGS sequence"/>
</dbReference>
<reference evidence="2" key="1">
    <citation type="submission" date="2022-07" db="EMBL/GenBank/DDBJ databases">
        <title>Phylogenomic reconstructions and comparative analyses of Kickxellomycotina fungi.</title>
        <authorList>
            <person name="Reynolds N.K."/>
            <person name="Stajich J.E."/>
            <person name="Barry K."/>
            <person name="Grigoriev I.V."/>
            <person name="Crous P."/>
            <person name="Smith M.E."/>
        </authorList>
    </citation>
    <scope>NUCLEOTIDE SEQUENCE</scope>
    <source>
        <strain evidence="2">BCRC 34381</strain>
    </source>
</reference>
<accession>A0A9W8CXI1</accession>
<gene>
    <name evidence="2" type="ORF">LPJ61_002112</name>
</gene>
<name>A0A9W8CXI1_9FUNG</name>
<keyword evidence="3" id="KW-1185">Reference proteome</keyword>
<sequence>MLQRFEAGASNPALEIEGDSEDQQPSYGDHPSQDPKDATVAASTEQDTSPQEEAHSEAQTAPQPDGHSASPQTTKVPSAVSAFSRTRVCGRNLTLGSSAWVRYMRHGRAFDDKTAALADVMGEKVPMVIAGLYPWHMGKTSFLDALNGFLAVVSDISCNKRMEAFKECAIYQDYRECFDKHFARYAVFKLDLK</sequence>